<dbReference type="PANTHER" id="PTHR33988:SF2">
    <property type="entry name" value="ENDORIBONUCLEASE MAZF"/>
    <property type="match status" value="1"/>
</dbReference>
<dbReference type="GO" id="GO:0016075">
    <property type="term" value="P:rRNA catabolic process"/>
    <property type="evidence" value="ECO:0007669"/>
    <property type="project" value="TreeGrafter"/>
</dbReference>
<dbReference type="InterPro" id="IPR003477">
    <property type="entry name" value="PemK-like"/>
</dbReference>
<dbReference type="AlphaFoldDB" id="A0A7G9YF73"/>
<reference evidence="1" key="1">
    <citation type="submission" date="2020-06" db="EMBL/GenBank/DDBJ databases">
        <title>Unique genomic features of the anaerobic methanotrophic archaea.</title>
        <authorList>
            <person name="Chadwick G.L."/>
            <person name="Skennerton C.T."/>
            <person name="Laso-Perez R."/>
            <person name="Leu A.O."/>
            <person name="Speth D.R."/>
            <person name="Yu H."/>
            <person name="Morgan-Lang C."/>
            <person name="Hatzenpichler R."/>
            <person name="Goudeau D."/>
            <person name="Malmstrom R."/>
            <person name="Brazelton W.J."/>
            <person name="Woyke T."/>
            <person name="Hallam S.J."/>
            <person name="Tyson G.W."/>
            <person name="Wegener G."/>
            <person name="Boetius A."/>
            <person name="Orphan V."/>
        </authorList>
    </citation>
    <scope>NUCLEOTIDE SEQUENCE</scope>
</reference>
<dbReference type="GO" id="GO:0004521">
    <property type="term" value="F:RNA endonuclease activity"/>
    <property type="evidence" value="ECO:0007669"/>
    <property type="project" value="TreeGrafter"/>
</dbReference>
<sequence length="128" mass="14418">MSTNYNRGDVVIVPFPFVTSEGALQKARPALIISDHSIDRRFEDLIMVGITSRTVKNLKEMEYRIVSGTEDFKYSGLIKTSVVRCDYIMTVPRGLVARRLGHLPGETMKKIDKKLKLSLGIEDQVVFG</sequence>
<dbReference type="InterPro" id="IPR011067">
    <property type="entry name" value="Plasmid_toxin/cell-grow_inhib"/>
</dbReference>
<gene>
    <name evidence="1" type="ORF">LDPDHNFI_00011</name>
</gene>
<dbReference type="GO" id="GO:0003677">
    <property type="term" value="F:DNA binding"/>
    <property type="evidence" value="ECO:0007669"/>
    <property type="project" value="InterPro"/>
</dbReference>
<evidence type="ECO:0000313" key="1">
    <source>
        <dbReference type="EMBL" id="QNO46657.1"/>
    </source>
</evidence>
<dbReference type="SUPFAM" id="SSF50118">
    <property type="entry name" value="Cell growth inhibitor/plasmid maintenance toxic component"/>
    <property type="match status" value="1"/>
</dbReference>
<name>A0A7G9YF73_9EURY</name>
<dbReference type="PANTHER" id="PTHR33988">
    <property type="entry name" value="ENDORIBONUCLEASE MAZF-RELATED"/>
    <property type="match status" value="1"/>
</dbReference>
<dbReference type="Pfam" id="PF02452">
    <property type="entry name" value="PemK_toxin"/>
    <property type="match status" value="1"/>
</dbReference>
<organism evidence="1">
    <name type="scientific">Candidatus Methanogaster sp. ANME-2c ERB4</name>
    <dbReference type="NCBI Taxonomy" id="2759911"/>
    <lineage>
        <taxon>Archaea</taxon>
        <taxon>Methanobacteriati</taxon>
        <taxon>Methanobacteriota</taxon>
        <taxon>Stenosarchaea group</taxon>
        <taxon>Methanomicrobia</taxon>
        <taxon>Methanosarcinales</taxon>
        <taxon>ANME-2 cluster</taxon>
        <taxon>Candidatus Methanogasteraceae</taxon>
        <taxon>Candidatus Methanogaster</taxon>
    </lineage>
</organism>
<dbReference type="EMBL" id="MT631212">
    <property type="protein sequence ID" value="QNO46657.1"/>
    <property type="molecule type" value="Genomic_DNA"/>
</dbReference>
<accession>A0A7G9YF73</accession>
<proteinExistence type="predicted"/>
<protein>
    <recommendedName>
        <fullName evidence="2">Type II toxin-antitoxin system PemK/MazF family toxin</fullName>
    </recommendedName>
</protein>
<dbReference type="GO" id="GO:0006402">
    <property type="term" value="P:mRNA catabolic process"/>
    <property type="evidence" value="ECO:0007669"/>
    <property type="project" value="TreeGrafter"/>
</dbReference>
<dbReference type="Gene3D" id="2.30.30.110">
    <property type="match status" value="1"/>
</dbReference>
<evidence type="ECO:0008006" key="2">
    <source>
        <dbReference type="Google" id="ProtNLM"/>
    </source>
</evidence>